<proteinExistence type="predicted"/>
<dbReference type="AlphaFoldDB" id="A0A4Z1EEL2"/>
<name>A0A4Z1EEL2_9HELO</name>
<organism evidence="2 3">
    <name type="scientific">Botrytis tulipae</name>
    <dbReference type="NCBI Taxonomy" id="87230"/>
    <lineage>
        <taxon>Eukaryota</taxon>
        <taxon>Fungi</taxon>
        <taxon>Dikarya</taxon>
        <taxon>Ascomycota</taxon>
        <taxon>Pezizomycotina</taxon>
        <taxon>Leotiomycetes</taxon>
        <taxon>Helotiales</taxon>
        <taxon>Sclerotiniaceae</taxon>
        <taxon>Botrytis</taxon>
    </lineage>
</organism>
<comment type="caution">
    <text evidence="2">The sequence shown here is derived from an EMBL/GenBank/DDBJ whole genome shotgun (WGS) entry which is preliminary data.</text>
</comment>
<evidence type="ECO:0000313" key="2">
    <source>
        <dbReference type="EMBL" id="TGO08828.1"/>
    </source>
</evidence>
<reference evidence="2 3" key="1">
    <citation type="submission" date="2017-12" db="EMBL/GenBank/DDBJ databases">
        <title>Comparative genomics of Botrytis spp.</title>
        <authorList>
            <person name="Valero-Jimenez C.A."/>
            <person name="Tapia P."/>
            <person name="Veloso J."/>
            <person name="Silva-Moreno E."/>
            <person name="Staats M."/>
            <person name="Valdes J.H."/>
            <person name="Van Kan J.A.L."/>
        </authorList>
    </citation>
    <scope>NUCLEOTIDE SEQUENCE [LARGE SCALE GENOMIC DNA]</scope>
    <source>
        <strain evidence="2 3">Bt9001</strain>
    </source>
</reference>
<feature type="region of interest" description="Disordered" evidence="1">
    <location>
        <begin position="24"/>
        <end position="104"/>
    </location>
</feature>
<keyword evidence="3" id="KW-1185">Reference proteome</keyword>
<evidence type="ECO:0000313" key="3">
    <source>
        <dbReference type="Proteomes" id="UP000297777"/>
    </source>
</evidence>
<sequence>MEDDPQEVVSRTMNDQIEVIDLTIDEPGPLNSTIKTEPASVHPIVPSPVPSPVPSTPSGTFTPKLRSTSIPTPPSTSLCAKTERELSHSIKATTPYPSSPPTPSPIPDASYVLPVPQAASLSLESHPLYNINDKTYWDIVNARFIKLGVDIPAPVTREKHERAKRNPNSRKTPVQAQAHEQCIQNLALSVAQVYLILKGEFDLNEFFLHFPALWFDETYTDKTFRRSAFQRRILQGLASTLRAIIVQRGIKLIKKLQSRDLLQSQAEDDEESAAQFGD</sequence>
<dbReference type="Proteomes" id="UP000297777">
    <property type="component" value="Unassembled WGS sequence"/>
</dbReference>
<feature type="compositionally biased region" description="Pro residues" evidence="1">
    <location>
        <begin position="45"/>
        <end position="55"/>
    </location>
</feature>
<gene>
    <name evidence="2" type="ORF">BTUL_0190g00120</name>
</gene>
<protein>
    <submittedName>
        <fullName evidence="2">Uncharacterized protein</fullName>
    </submittedName>
</protein>
<accession>A0A4Z1EEL2</accession>
<evidence type="ECO:0000256" key="1">
    <source>
        <dbReference type="SAM" id="MobiDB-lite"/>
    </source>
</evidence>
<dbReference type="EMBL" id="PQXH01000190">
    <property type="protein sequence ID" value="TGO08828.1"/>
    <property type="molecule type" value="Genomic_DNA"/>
</dbReference>